<protein>
    <submittedName>
        <fullName evidence="2">Uncharacterized protein</fullName>
    </submittedName>
</protein>
<organism evidence="2 3">
    <name type="scientific">Caerostris extrusa</name>
    <name type="common">Bark spider</name>
    <name type="synonym">Caerostris bankana</name>
    <dbReference type="NCBI Taxonomy" id="172846"/>
    <lineage>
        <taxon>Eukaryota</taxon>
        <taxon>Metazoa</taxon>
        <taxon>Ecdysozoa</taxon>
        <taxon>Arthropoda</taxon>
        <taxon>Chelicerata</taxon>
        <taxon>Arachnida</taxon>
        <taxon>Araneae</taxon>
        <taxon>Araneomorphae</taxon>
        <taxon>Entelegynae</taxon>
        <taxon>Araneoidea</taxon>
        <taxon>Araneidae</taxon>
        <taxon>Caerostris</taxon>
    </lineage>
</organism>
<dbReference type="EMBL" id="BPLR01006564">
    <property type="protein sequence ID" value="GIY10807.1"/>
    <property type="molecule type" value="Genomic_DNA"/>
</dbReference>
<accession>A0AAV4QNI0</accession>
<proteinExistence type="predicted"/>
<sequence>MSPISVIRRSSPNGESLPCGLDVKQDTNVRGAQYHNCNSFKMHAQEDKISSCTLRGIFLQRRNALLPYIFVRMRISAKICMILMSPDSTKFRHSDH</sequence>
<name>A0AAV4QNI0_CAEEX</name>
<feature type="region of interest" description="Disordered" evidence="1">
    <location>
        <begin position="1"/>
        <end position="20"/>
    </location>
</feature>
<reference evidence="2 3" key="1">
    <citation type="submission" date="2021-06" db="EMBL/GenBank/DDBJ databases">
        <title>Caerostris extrusa draft genome.</title>
        <authorList>
            <person name="Kono N."/>
            <person name="Arakawa K."/>
        </authorList>
    </citation>
    <scope>NUCLEOTIDE SEQUENCE [LARGE SCALE GENOMIC DNA]</scope>
</reference>
<evidence type="ECO:0000313" key="3">
    <source>
        <dbReference type="Proteomes" id="UP001054945"/>
    </source>
</evidence>
<evidence type="ECO:0000256" key="1">
    <source>
        <dbReference type="SAM" id="MobiDB-lite"/>
    </source>
</evidence>
<dbReference type="Proteomes" id="UP001054945">
    <property type="component" value="Unassembled WGS sequence"/>
</dbReference>
<keyword evidence="3" id="KW-1185">Reference proteome</keyword>
<gene>
    <name evidence="2" type="ORF">CEXT_634401</name>
</gene>
<comment type="caution">
    <text evidence="2">The sequence shown here is derived from an EMBL/GenBank/DDBJ whole genome shotgun (WGS) entry which is preliminary data.</text>
</comment>
<dbReference type="AlphaFoldDB" id="A0AAV4QNI0"/>
<evidence type="ECO:0000313" key="2">
    <source>
        <dbReference type="EMBL" id="GIY10807.1"/>
    </source>
</evidence>